<dbReference type="Gene3D" id="3.40.470.10">
    <property type="entry name" value="Uracil-DNA glycosylase-like domain"/>
    <property type="match status" value="1"/>
</dbReference>
<dbReference type="SUPFAM" id="SSF52141">
    <property type="entry name" value="Uracil-DNA glycosylase-like"/>
    <property type="match status" value="1"/>
</dbReference>
<gene>
    <name evidence="1" type="ORF">J2X07_003744</name>
</gene>
<dbReference type="EMBL" id="JAVDWA010000010">
    <property type="protein sequence ID" value="MDR7074747.1"/>
    <property type="molecule type" value="Genomic_DNA"/>
</dbReference>
<evidence type="ECO:0008006" key="3">
    <source>
        <dbReference type="Google" id="ProtNLM"/>
    </source>
</evidence>
<proteinExistence type="predicted"/>
<evidence type="ECO:0000313" key="1">
    <source>
        <dbReference type="EMBL" id="MDR7074747.1"/>
    </source>
</evidence>
<dbReference type="Proteomes" id="UP001258181">
    <property type="component" value="Unassembled WGS sequence"/>
</dbReference>
<sequence>MNKKVITELAQLFNSTGIYSKNRYIENNSPLQVFKTKFPNDSYSYEIDTFLKCQPDFHLGFGADLPWWGNRYFTSENGIRTMILSQDSRSPDGASVTFYMPLLKENKSLLELRNEINSNKSWDAFKSFEKIKNLFDRCKFNFDFVYVTDAQKMDKGWEELLEHEIQIVKPDIILCLGNKGLTYLMKKNNPKITKIVDSENTQLNIHSNALPKMLSKPILIASLFPSTGNGHYTDKRECNVVNTYLKVIKELQNSRAK</sequence>
<reference evidence="1 2" key="1">
    <citation type="submission" date="2023-07" db="EMBL/GenBank/DDBJ databases">
        <title>Sorghum-associated microbial communities from plants grown in Nebraska, USA.</title>
        <authorList>
            <person name="Schachtman D."/>
        </authorList>
    </citation>
    <scope>NUCLEOTIDE SEQUENCE [LARGE SCALE GENOMIC DNA]</scope>
    <source>
        <strain evidence="1 2">BE211</strain>
    </source>
</reference>
<name>A0ABU1U5J9_9BACL</name>
<comment type="caution">
    <text evidence="1">The sequence shown here is derived from an EMBL/GenBank/DDBJ whole genome shotgun (WGS) entry which is preliminary data.</text>
</comment>
<keyword evidence="2" id="KW-1185">Reference proteome</keyword>
<protein>
    <recommendedName>
        <fullName evidence="3">Uracil-DNA glycosylase-like domain-containing protein</fullName>
    </recommendedName>
</protein>
<accession>A0ABU1U5J9</accession>
<dbReference type="RefSeq" id="WP_310262205.1">
    <property type="nucleotide sequence ID" value="NZ_JAVDWA010000010.1"/>
</dbReference>
<evidence type="ECO:0000313" key="2">
    <source>
        <dbReference type="Proteomes" id="UP001258181"/>
    </source>
</evidence>
<organism evidence="1 2">
    <name type="scientific">Fictibacillus barbaricus</name>
    <dbReference type="NCBI Taxonomy" id="182136"/>
    <lineage>
        <taxon>Bacteria</taxon>
        <taxon>Bacillati</taxon>
        <taxon>Bacillota</taxon>
        <taxon>Bacilli</taxon>
        <taxon>Bacillales</taxon>
        <taxon>Fictibacillaceae</taxon>
        <taxon>Fictibacillus</taxon>
    </lineage>
</organism>
<dbReference type="InterPro" id="IPR036895">
    <property type="entry name" value="Uracil-DNA_glycosylase-like_sf"/>
</dbReference>